<dbReference type="Pfam" id="PF18962">
    <property type="entry name" value="Por_Secre_tail"/>
    <property type="match status" value="1"/>
</dbReference>
<feature type="chain" id="PRO_5025378377" evidence="1">
    <location>
        <begin position="21"/>
        <end position="504"/>
    </location>
</feature>
<dbReference type="RefSeq" id="WP_162347668.1">
    <property type="nucleotide sequence ID" value="NZ_JAAEAA010000031.1"/>
</dbReference>
<feature type="domain" description="Secretion system C-terminal sorting" evidence="2">
    <location>
        <begin position="424"/>
        <end position="503"/>
    </location>
</feature>
<sequence length="504" mass="54181">MKSYIFSFIMILVALQTAMAQQGQQPSECSITDGCLNFSLNGAKQHDEDTYILSYTVTVNCSSPLEYVAFQLPEGSEADEPSSYFASQPDFNVEDGKKGKDGKIVTAYNAIQFTAKQKTNISNGASYTFEYPISVKDYNALSSIKVQARVAGAAASNVEFNHRVCAPLASAPSQRPMPDCRVDLGQAVFGFMGATNNGDGTTSLGFMIQNNLQANAETITIEIPGAPEGVTVESNNNGASYSANYKYKATYQDGILTFAAQNTNGYAAGATDYFLFSVPTATFNPEENFTLTLAAGSELIVTGFNTITCSEDGDITPLPVELLSFKGKATQSGIDLEWETASEKDNDRFEVERSQDGKTFSKIGEVAGAGTTSIKQNYDYTDYVSNTGTFHYRLRQIDFDGTTSYSKIVSVRLKALPGGGKLAVYPNPALGSIVTVSVAGTGADVNGGILQIVDMSGRQMYVHQVAAGTRQLKVQLQELGLPKGMYVVNLVQGTDKQTQKLIIQ</sequence>
<proteinExistence type="predicted"/>
<keyword evidence="4" id="KW-1185">Reference proteome</keyword>
<keyword evidence="1" id="KW-0732">Signal</keyword>
<name>A0A6B2H562_9BACT</name>
<dbReference type="AlphaFoldDB" id="A0A6B2H562"/>
<gene>
    <name evidence="3" type="ORF">GWO68_16925</name>
</gene>
<protein>
    <submittedName>
        <fullName evidence="3">T9SS type A sorting domain-containing protein</fullName>
    </submittedName>
</protein>
<organism evidence="3 4">
    <name type="scientific">Pontibacter fetidus</name>
    <dbReference type="NCBI Taxonomy" id="2700082"/>
    <lineage>
        <taxon>Bacteria</taxon>
        <taxon>Pseudomonadati</taxon>
        <taxon>Bacteroidota</taxon>
        <taxon>Cytophagia</taxon>
        <taxon>Cytophagales</taxon>
        <taxon>Hymenobacteraceae</taxon>
        <taxon>Pontibacter</taxon>
    </lineage>
</organism>
<reference evidence="3 4" key="1">
    <citation type="submission" date="2020-01" db="EMBL/GenBank/DDBJ databases">
        <authorList>
            <person name="Kim M.K."/>
        </authorList>
    </citation>
    <scope>NUCLEOTIDE SEQUENCE [LARGE SCALE GENOMIC DNA]</scope>
    <source>
        <strain evidence="3 4">BT213</strain>
    </source>
</reference>
<dbReference type="InterPro" id="IPR026444">
    <property type="entry name" value="Secre_tail"/>
</dbReference>
<evidence type="ECO:0000259" key="2">
    <source>
        <dbReference type="Pfam" id="PF18962"/>
    </source>
</evidence>
<dbReference type="EMBL" id="JAAEAA010000031">
    <property type="protein sequence ID" value="NDK57611.1"/>
    <property type="molecule type" value="Genomic_DNA"/>
</dbReference>
<dbReference type="NCBIfam" id="TIGR04183">
    <property type="entry name" value="Por_Secre_tail"/>
    <property type="match status" value="1"/>
</dbReference>
<dbReference type="Proteomes" id="UP000478546">
    <property type="component" value="Unassembled WGS sequence"/>
</dbReference>
<feature type="signal peptide" evidence="1">
    <location>
        <begin position="1"/>
        <end position="20"/>
    </location>
</feature>
<comment type="caution">
    <text evidence="3">The sequence shown here is derived from an EMBL/GenBank/DDBJ whole genome shotgun (WGS) entry which is preliminary data.</text>
</comment>
<evidence type="ECO:0000313" key="4">
    <source>
        <dbReference type="Proteomes" id="UP000478546"/>
    </source>
</evidence>
<evidence type="ECO:0000256" key="1">
    <source>
        <dbReference type="SAM" id="SignalP"/>
    </source>
</evidence>
<accession>A0A6B2H562</accession>
<dbReference type="InterPro" id="IPR013783">
    <property type="entry name" value="Ig-like_fold"/>
</dbReference>
<evidence type="ECO:0000313" key="3">
    <source>
        <dbReference type="EMBL" id="NDK57611.1"/>
    </source>
</evidence>
<dbReference type="Gene3D" id="2.60.40.10">
    <property type="entry name" value="Immunoglobulins"/>
    <property type="match status" value="1"/>
</dbReference>